<keyword evidence="2" id="KW-1185">Reference proteome</keyword>
<organism evidence="1 2">
    <name type="scientific">Phycomyces blakesleeanus (strain ATCC 8743b / DSM 1359 / FGSC 10004 / NBRC 33097 / NRRL 1555)</name>
    <dbReference type="NCBI Taxonomy" id="763407"/>
    <lineage>
        <taxon>Eukaryota</taxon>
        <taxon>Fungi</taxon>
        <taxon>Fungi incertae sedis</taxon>
        <taxon>Mucoromycota</taxon>
        <taxon>Mucoromycotina</taxon>
        <taxon>Mucoromycetes</taxon>
        <taxon>Mucorales</taxon>
        <taxon>Phycomycetaceae</taxon>
        <taxon>Phycomyces</taxon>
    </lineage>
</organism>
<evidence type="ECO:0000313" key="2">
    <source>
        <dbReference type="Proteomes" id="UP000077315"/>
    </source>
</evidence>
<dbReference type="GeneID" id="28991881"/>
<dbReference type="Proteomes" id="UP000077315">
    <property type="component" value="Unassembled WGS sequence"/>
</dbReference>
<evidence type="ECO:0000313" key="1">
    <source>
        <dbReference type="EMBL" id="OAD76411.1"/>
    </source>
</evidence>
<protein>
    <submittedName>
        <fullName evidence="1">Uncharacterized protein</fullName>
    </submittedName>
</protein>
<dbReference type="VEuPathDB" id="FungiDB:PHYBLDRAFT_143383"/>
<dbReference type="AlphaFoldDB" id="A0A163AX87"/>
<name>A0A163AX87_PHYB8</name>
<gene>
    <name evidence="1" type="ORF">PHYBLDRAFT_143383</name>
</gene>
<dbReference type="EMBL" id="KV440976">
    <property type="protein sequence ID" value="OAD76411.1"/>
    <property type="molecule type" value="Genomic_DNA"/>
</dbReference>
<dbReference type="RefSeq" id="XP_018294451.1">
    <property type="nucleotide sequence ID" value="XM_018430975.1"/>
</dbReference>
<reference evidence="2" key="1">
    <citation type="submission" date="2015-06" db="EMBL/GenBank/DDBJ databases">
        <title>Expansion of signal transduction pathways in fungi by whole-genome duplication.</title>
        <authorList>
            <consortium name="DOE Joint Genome Institute"/>
            <person name="Corrochano L.M."/>
            <person name="Kuo A."/>
            <person name="Marcet-Houben M."/>
            <person name="Polaino S."/>
            <person name="Salamov A."/>
            <person name="Villalobos J.M."/>
            <person name="Alvarez M.I."/>
            <person name="Avalos J."/>
            <person name="Benito E.P."/>
            <person name="Benoit I."/>
            <person name="Burger G."/>
            <person name="Camino L.P."/>
            <person name="Canovas D."/>
            <person name="Cerda-Olmedo E."/>
            <person name="Cheng J.-F."/>
            <person name="Dominguez A."/>
            <person name="Elias M."/>
            <person name="Eslava A.P."/>
            <person name="Glaser F."/>
            <person name="Grimwood J."/>
            <person name="Gutierrez G."/>
            <person name="Heitman J."/>
            <person name="Henrissat B."/>
            <person name="Iturriaga E.A."/>
            <person name="Lang B.F."/>
            <person name="Lavin J.L."/>
            <person name="Lee S."/>
            <person name="Li W."/>
            <person name="Lindquist E."/>
            <person name="Lopez-Garcia S."/>
            <person name="Luque E.M."/>
            <person name="Marcos A.T."/>
            <person name="Martin J."/>
            <person name="McCluskey K."/>
            <person name="Medina H.R."/>
            <person name="Miralles-Duran A."/>
            <person name="Miyazaki A."/>
            <person name="Munoz-Torres E."/>
            <person name="Oguiza J.A."/>
            <person name="Ohm R."/>
            <person name="Olmedo M."/>
            <person name="Orejas M."/>
            <person name="Ortiz-Castellanos L."/>
            <person name="Pisabarro A.G."/>
            <person name="Rodriguez-Romero J."/>
            <person name="Ruiz-Herrera J."/>
            <person name="Ruiz-Vazquez R."/>
            <person name="Sanz C."/>
            <person name="Schackwitz W."/>
            <person name="Schmutz J."/>
            <person name="Shahriari M."/>
            <person name="Shelest E."/>
            <person name="Silva-Franco F."/>
            <person name="Soanes D."/>
            <person name="Syed K."/>
            <person name="Tagua V.G."/>
            <person name="Talbot N.J."/>
            <person name="Thon M."/>
            <person name="De vries R.P."/>
            <person name="Wiebenga A."/>
            <person name="Yadav J.S."/>
            <person name="Braun E.L."/>
            <person name="Baker S."/>
            <person name="Garre V."/>
            <person name="Horwitz B."/>
            <person name="Torres-Martinez S."/>
            <person name="Idnurm A."/>
            <person name="Herrera-Estrella A."/>
            <person name="Gabaldon T."/>
            <person name="Grigoriev I.V."/>
        </authorList>
    </citation>
    <scope>NUCLEOTIDE SEQUENCE [LARGE SCALE GENOMIC DNA]</scope>
    <source>
        <strain evidence="2">NRRL 1555(-)</strain>
    </source>
</reference>
<dbReference type="InParanoid" id="A0A163AX87"/>
<sequence length="477" mass="54422">MAREQVANKFGKDLQNALFNPAAIDPVVTKWIHEQLNYYFPYYNNLNRQADYENNCKKYTQGSEPQVRKVQRHQEVRSRSPIKVLLKTIALFFNDRSISSTLRSYGKQLYEVYDSLSAEEQSICGFYLNGILDLGNQKECIQKKLFAKDQWDYLIKHLPNQSDAETWCVAIQETPVDKINCVNATKKKVEKVIKEIKSGQQEEAYYIGVETIRVAQSVDNIDAYKEHTYIFANPTNKITELDFLMKLWGEVLELLVGDGSELYANWGETSADTTAAVKRINNDNEPHTIGCKVDGRIVCKVSKVVATCHPETARASYSFEKIYSDKFKLAAESKCTVNDLVMLGKPKKQKTIILQNMQMFGIQVDLCALKFIDRSLYVNSVGFDLSLYSSLNLFVDKLIMWIRQWKSLKKTCLNIATLSNEAFIQPASFSEIFDCDDSDDDNINYCSLEWVTGIFLPLTTKPALLTEQLLTSPTTLS</sequence>
<dbReference type="OrthoDB" id="2289106at2759"/>
<accession>A0A163AX87</accession>
<proteinExistence type="predicted"/>